<accession>A0ABR2UV90</accession>
<keyword evidence="1" id="KW-0539">Nucleus</keyword>
<name>A0ABR2UV90_9PEZI</name>
<dbReference type="NCBIfam" id="NF005127">
    <property type="entry name" value="PRK06565.1"/>
    <property type="match status" value="1"/>
</dbReference>
<keyword evidence="4" id="KW-1185">Reference proteome</keyword>
<dbReference type="InterPro" id="IPR036928">
    <property type="entry name" value="AS_sf"/>
</dbReference>
<proteinExistence type="predicted"/>
<sequence length="1665" mass="185120">MTTLNLVEASIDDLQAALSSGSLTSVELVARYLRRISHYDCRGLGLNSIPILNSHVFEEAAESDDRRASGGPTRQLEGIPYTVKDSYKVKGMTAASGSPAFKDLVANEDAFTVAAIRDEGGVLLGRTNMPPMAYGGMQRGVYGRAESPYNSKYLAAAWASGSSNGSAVSTAASFAAFGMGEETVSSGRSPASNNALVAYTPSRGYISIRGNWPLYPTCDVVVPHTRTMDDMLALLEVITAKDALAHGDFWRDQPFVKLPEPWGASTSPGSFRSIATSTSLHGVRVAVPAMYVGGSAPESATPVFTSHNIELLWGKARKKLEELDAEVIIVPDFPVVTAYENPDLLPAGSPHLPKDWKSFERGPLVAHAWDSFLRANADPNCSDLRSVDEFGIFPSSMRTKAELSHLPMSNSIHWGRLADYVEKSSMYEIEHLGSALETLEALRKLLLDDYLESVGCDCFVFPTQGDVAAADSDINPESAAHAWKNGVFYSHGNWALRHQGIPTVTVPMGITSDKQMPIGLTFAGRAYDDEKLLKWANAFEKSSALRVAPPLTPPLPSDIIDLNCVLDQGPRPRRPVVAVERCVKSAVDSKYLRIEVSGTLKSASPDQNEAWTWDPVLEITIDGHDVPTEQTQLAVTTSNQSHIDERIAPCALDPHPRNGRRPFCRRFLRLLLSILQHLEQLAADLACSEATASQGNDGSFEGTRQGARIDDQVPSSHDHVLKIGAFSFGNRMTSSLLGMHTKFQYQAKLFYPSERPPYKIPVRGIYYDIQPRTAGRAYAARFSDFNAKRVPVQVAIRLFENYRDSILPRFPCFSEEELTDHFNYMYGEGPPEHPPSELSHFIVPIILAISSLTSSSHDFAKVAALTLILPYTANLWYLTGEAMRIAVSLGLHHELDPACISEETGAELRKRLFWVIYQVDRIVGVSGACPLALSDRHITVKLPYGGGNPFCPKPARFSVSRSNSYRENLFLIHTKMRIVQSEIHGVQFFDQPLPNGMLDYDEWVQKTQELIQKLIDQVTVDGIAPSWLVFAGHQCQVLLFRPCSRRIVVSNDSMLAAVRACIQLIKSDMVSLERGGFAMTFELVNSAFHAGMVLLYALRSHATGLEQASLAATARETLEVLVRLLKMHGTRWPAILDTSHYIKDSMDTCLRDASGQTGSAYDMSIVEELDYLVTQRRVHSVFHRNIPFIPPHHPGPHSDTPSQSSEDFINDENWYETLDLSILLLPSFLMSQGTTLRFFSSRYDLDQAIKWSSHTSHSVIHIDDGFPSTSITNELFDLYARSAHLFFPVLETKMLNHLASTCDGSCEEAQKNSHEFCYLILAIASLIGKRNEPLLAVQAYAWFQKAICEMTLDCDHSSLAENILMLQRTLLVCVFLLLSPGSGDIWRHLGFAIRLFLDLSHGSLTEDDGSRRTFRTISRTLYSLESQVSLAFGRPSLLIIGDDLRQELMKEETGSLEERISICSYLISFKKLQIYDAVLSSDRDSGHISSTQCRTTFEYQDRQNSLDRWYARWEELVASNLDHENRLQLQCWGQFHYYHGTFLISLLGAAYAGKHSISCQRMTDAVLQLARYNQLFARRMAVQPEHRSPILIPIDWTNSHFVLQAGYSALAEIIAANVDKDKIGSSLEQWLSLVGLLEADPENLLTGHSLVFKDLYEGQNCVAEL</sequence>
<dbReference type="Gene3D" id="3.90.1300.10">
    <property type="entry name" value="Amidase signature (AS) domain"/>
    <property type="match status" value="1"/>
</dbReference>
<comment type="caution">
    <text evidence="3">The sequence shown here is derived from an EMBL/GenBank/DDBJ whole genome shotgun (WGS) entry which is preliminary data.</text>
</comment>
<protein>
    <submittedName>
        <fullName evidence="3">Zn(2)-C6 fungal-type domain-containing protein</fullName>
    </submittedName>
</protein>
<evidence type="ECO:0000256" key="1">
    <source>
        <dbReference type="ARBA" id="ARBA00023242"/>
    </source>
</evidence>
<dbReference type="PANTHER" id="PTHR42678">
    <property type="entry name" value="AMIDASE"/>
    <property type="match status" value="1"/>
</dbReference>
<dbReference type="Pfam" id="PF04082">
    <property type="entry name" value="Fungal_trans"/>
    <property type="match status" value="2"/>
</dbReference>
<evidence type="ECO:0000259" key="2">
    <source>
        <dbReference type="SMART" id="SM00906"/>
    </source>
</evidence>
<dbReference type="InterPro" id="IPR007219">
    <property type="entry name" value="XnlR_reg_dom"/>
</dbReference>
<dbReference type="Proteomes" id="UP001408356">
    <property type="component" value="Unassembled WGS sequence"/>
</dbReference>
<feature type="domain" description="Xylanolytic transcriptional activator regulatory" evidence="2">
    <location>
        <begin position="875"/>
        <end position="949"/>
    </location>
</feature>
<evidence type="ECO:0000313" key="4">
    <source>
        <dbReference type="Proteomes" id="UP001408356"/>
    </source>
</evidence>
<reference evidence="3 4" key="1">
    <citation type="journal article" date="2024" name="J. Plant Pathol.">
        <title>Sequence and assembly of the genome of Seiridium unicorne, isolate CBS 538.82, causal agent of cypress canker disease.</title>
        <authorList>
            <person name="Scali E."/>
            <person name="Rocca G.D."/>
            <person name="Danti R."/>
            <person name="Garbelotto M."/>
            <person name="Barberini S."/>
            <person name="Baroncelli R."/>
            <person name="Emiliani G."/>
        </authorList>
    </citation>
    <scope>NUCLEOTIDE SEQUENCE [LARGE SCALE GENOMIC DNA]</scope>
    <source>
        <strain evidence="3 4">BM-138-508</strain>
    </source>
</reference>
<dbReference type="PANTHER" id="PTHR42678:SF11">
    <property type="entry name" value="AMIDASE FAMILY PROTEIN"/>
    <property type="match status" value="1"/>
</dbReference>
<dbReference type="CDD" id="cd12148">
    <property type="entry name" value="fungal_TF_MHR"/>
    <property type="match status" value="2"/>
</dbReference>
<dbReference type="InterPro" id="IPR023631">
    <property type="entry name" value="Amidase_dom"/>
</dbReference>
<dbReference type="SUPFAM" id="SSF75304">
    <property type="entry name" value="Amidase signature (AS) enzymes"/>
    <property type="match status" value="1"/>
</dbReference>
<feature type="domain" description="Xylanolytic transcriptional activator regulatory" evidence="2">
    <location>
        <begin position="1385"/>
        <end position="1455"/>
    </location>
</feature>
<organism evidence="3 4">
    <name type="scientific">Seiridium unicorne</name>
    <dbReference type="NCBI Taxonomy" id="138068"/>
    <lineage>
        <taxon>Eukaryota</taxon>
        <taxon>Fungi</taxon>
        <taxon>Dikarya</taxon>
        <taxon>Ascomycota</taxon>
        <taxon>Pezizomycotina</taxon>
        <taxon>Sordariomycetes</taxon>
        <taxon>Xylariomycetidae</taxon>
        <taxon>Amphisphaeriales</taxon>
        <taxon>Sporocadaceae</taxon>
        <taxon>Seiridium</taxon>
    </lineage>
</organism>
<gene>
    <name evidence="3" type="ORF">SUNI508_08220</name>
</gene>
<dbReference type="Pfam" id="PF01425">
    <property type="entry name" value="Amidase"/>
    <property type="match status" value="1"/>
</dbReference>
<dbReference type="SMART" id="SM00906">
    <property type="entry name" value="Fungal_trans"/>
    <property type="match status" value="2"/>
</dbReference>
<evidence type="ECO:0000313" key="3">
    <source>
        <dbReference type="EMBL" id="KAK9418259.1"/>
    </source>
</evidence>
<dbReference type="EMBL" id="JARVKF010000392">
    <property type="protein sequence ID" value="KAK9418259.1"/>
    <property type="molecule type" value="Genomic_DNA"/>
</dbReference>